<evidence type="ECO:0000313" key="7">
    <source>
        <dbReference type="Proteomes" id="UP000219327"/>
    </source>
</evidence>
<dbReference type="PANTHER" id="PTHR30204">
    <property type="entry name" value="REDOX-CYCLING DRUG-SENSING TRANSCRIPTIONAL ACTIVATOR SOXR"/>
    <property type="match status" value="1"/>
</dbReference>
<dbReference type="SUPFAM" id="SSF46955">
    <property type="entry name" value="Putative DNA-binding domain"/>
    <property type="match status" value="1"/>
</dbReference>
<feature type="domain" description="HTH merR-type" evidence="5">
    <location>
        <begin position="13"/>
        <end position="87"/>
    </location>
</feature>
<dbReference type="Pfam" id="PF13411">
    <property type="entry name" value="MerR_1"/>
    <property type="match status" value="1"/>
</dbReference>
<dbReference type="Gene3D" id="1.10.1660.10">
    <property type="match status" value="1"/>
</dbReference>
<sequence length="312" mass="33603">MKGELPLSDSEARFSIGTISRLSGVSTHVLRKWESRHGVPRPSRSATGRRLYSQEDLEHVTLLKALVAKGYPMGELTHRPLAELQKLAGSPTATHPTGHHTVTVSGPGLAAMISAERSTFPTEIDFLITRSDPQTGQASGRGILLLELQTLSDDTIEGLSAITGYDRIIVVYDFANSQTLGKLAALSIKCIKAPITVEQLTPELHGWITGSVSAPNVAGPPPPPRFSPATVAAFANRNTAIECECPLHIAQLLSSITAFERYSAECKDADPADRDLHAFLLQTAGQSRVLFENALAHVARAEGLEFSEEPNR</sequence>
<keyword evidence="3" id="KW-0238">DNA-binding</keyword>
<evidence type="ECO:0000256" key="2">
    <source>
        <dbReference type="ARBA" id="ARBA00023015"/>
    </source>
</evidence>
<gene>
    <name evidence="6" type="ORF">CNE99_03550</name>
</gene>
<dbReference type="EMBL" id="NTKD01000011">
    <property type="protein sequence ID" value="PDH40531.1"/>
    <property type="molecule type" value="Genomic_DNA"/>
</dbReference>
<evidence type="ECO:0000256" key="4">
    <source>
        <dbReference type="ARBA" id="ARBA00023163"/>
    </source>
</evidence>
<dbReference type="InterPro" id="IPR000551">
    <property type="entry name" value="MerR-type_HTH_dom"/>
</dbReference>
<evidence type="ECO:0000256" key="1">
    <source>
        <dbReference type="ARBA" id="ARBA00022491"/>
    </source>
</evidence>
<evidence type="ECO:0000259" key="5">
    <source>
        <dbReference type="PROSITE" id="PS50937"/>
    </source>
</evidence>
<keyword evidence="2" id="KW-0805">Transcription regulation</keyword>
<dbReference type="Proteomes" id="UP000219327">
    <property type="component" value="Unassembled WGS sequence"/>
</dbReference>
<dbReference type="AlphaFoldDB" id="A0A2A5WVS5"/>
<dbReference type="GO" id="GO:0003700">
    <property type="term" value="F:DNA-binding transcription factor activity"/>
    <property type="evidence" value="ECO:0007669"/>
    <property type="project" value="InterPro"/>
</dbReference>
<name>A0A2A5WVS5_9GAMM</name>
<evidence type="ECO:0000256" key="3">
    <source>
        <dbReference type="ARBA" id="ARBA00023125"/>
    </source>
</evidence>
<proteinExistence type="predicted"/>
<keyword evidence="1" id="KW-0678">Repressor</keyword>
<accession>A0A2A5WVS5</accession>
<comment type="caution">
    <text evidence="6">The sequence shown here is derived from an EMBL/GenBank/DDBJ whole genome shotgun (WGS) entry which is preliminary data.</text>
</comment>
<evidence type="ECO:0000313" key="6">
    <source>
        <dbReference type="EMBL" id="PDH40531.1"/>
    </source>
</evidence>
<reference evidence="6 7" key="1">
    <citation type="submission" date="2017-08" db="EMBL/GenBank/DDBJ databases">
        <title>Fine stratification of microbial communities through a metagenomic profile of the photic zone.</title>
        <authorList>
            <person name="Haro-Moreno J.M."/>
            <person name="Lopez-Perez M."/>
            <person name="De La Torre J."/>
            <person name="Picazo A."/>
            <person name="Camacho A."/>
            <person name="Rodriguez-Valera F."/>
        </authorList>
    </citation>
    <scope>NUCLEOTIDE SEQUENCE [LARGE SCALE GENOMIC DNA]</scope>
    <source>
        <strain evidence="6">MED-G24</strain>
    </source>
</reference>
<dbReference type="InterPro" id="IPR047057">
    <property type="entry name" value="MerR_fam"/>
</dbReference>
<dbReference type="CDD" id="cd01104">
    <property type="entry name" value="HTH_MlrA-CarA"/>
    <property type="match status" value="1"/>
</dbReference>
<dbReference type="PROSITE" id="PS50937">
    <property type="entry name" value="HTH_MERR_2"/>
    <property type="match status" value="1"/>
</dbReference>
<keyword evidence="4" id="KW-0804">Transcription</keyword>
<dbReference type="SMART" id="SM00422">
    <property type="entry name" value="HTH_MERR"/>
    <property type="match status" value="1"/>
</dbReference>
<organism evidence="6 7">
    <name type="scientific">OM182 bacterium MED-G24</name>
    <dbReference type="NCBI Taxonomy" id="1986255"/>
    <lineage>
        <taxon>Bacteria</taxon>
        <taxon>Pseudomonadati</taxon>
        <taxon>Pseudomonadota</taxon>
        <taxon>Gammaproteobacteria</taxon>
        <taxon>OMG group</taxon>
        <taxon>OM182 clade</taxon>
    </lineage>
</organism>
<dbReference type="PANTHER" id="PTHR30204:SF69">
    <property type="entry name" value="MERR-FAMILY TRANSCRIPTIONAL REGULATOR"/>
    <property type="match status" value="1"/>
</dbReference>
<dbReference type="GO" id="GO:0003677">
    <property type="term" value="F:DNA binding"/>
    <property type="evidence" value="ECO:0007669"/>
    <property type="project" value="UniProtKB-KW"/>
</dbReference>
<dbReference type="InterPro" id="IPR009061">
    <property type="entry name" value="DNA-bd_dom_put_sf"/>
</dbReference>
<protein>
    <recommendedName>
        <fullName evidence="5">HTH merR-type domain-containing protein</fullName>
    </recommendedName>
</protein>